<dbReference type="AlphaFoldDB" id="R0MJS4"/>
<evidence type="ECO:0000313" key="3">
    <source>
        <dbReference type="Proteomes" id="UP000016927"/>
    </source>
</evidence>
<dbReference type="EMBL" id="KB909140">
    <property type="protein sequence ID" value="EOB13043.1"/>
    <property type="molecule type" value="Genomic_DNA"/>
</dbReference>
<proteinExistence type="predicted"/>
<dbReference type="Proteomes" id="UP000016927">
    <property type="component" value="Unassembled WGS sequence"/>
</dbReference>
<evidence type="ECO:0000313" key="2">
    <source>
        <dbReference type="EMBL" id="EOB13043.1"/>
    </source>
</evidence>
<name>R0MJS4_NOSB1</name>
<dbReference type="HOGENOM" id="CLU_2004542_0_0_1"/>
<keyword evidence="1" id="KW-0732">Signal</keyword>
<sequence length="124" mass="13064">MRKLSAGLAGIFVTGMLMTGSAQALPKFVTTYVFYSGTQAIGQSILYCNGVRQHWGEAVSTNLDNAVSVTYSCVTGDAMRVGYPTGIDPWVKQNFCSTSAACEVGPWPIPGAGTLLNGSYSDIP</sequence>
<evidence type="ECO:0000256" key="1">
    <source>
        <dbReference type="SAM" id="SignalP"/>
    </source>
</evidence>
<organism evidence="2 3">
    <name type="scientific">Nosema bombycis (strain CQ1 / CVCC 102059)</name>
    <name type="common">Microsporidian parasite</name>
    <name type="synonym">Pebrine of silkworm</name>
    <dbReference type="NCBI Taxonomy" id="578461"/>
    <lineage>
        <taxon>Eukaryota</taxon>
        <taxon>Fungi</taxon>
        <taxon>Fungi incertae sedis</taxon>
        <taxon>Microsporidia</taxon>
        <taxon>Nosematidae</taxon>
        <taxon>Nosema</taxon>
    </lineage>
</organism>
<gene>
    <name evidence="2" type="ORF">NBO_232g0001</name>
</gene>
<dbReference type="VEuPathDB" id="MicrosporidiaDB:NBO_232g0001"/>
<feature type="signal peptide" evidence="1">
    <location>
        <begin position="1"/>
        <end position="24"/>
    </location>
</feature>
<protein>
    <recommendedName>
        <fullName evidence="4">Secreted protein</fullName>
    </recommendedName>
</protein>
<evidence type="ECO:0008006" key="4">
    <source>
        <dbReference type="Google" id="ProtNLM"/>
    </source>
</evidence>
<reference evidence="2 3" key="1">
    <citation type="journal article" date="2013" name="BMC Genomics">
        <title>Comparative genomics of parasitic silkworm microsporidia reveal an association between genome expansion and host adaptation.</title>
        <authorList>
            <person name="Pan G."/>
            <person name="Xu J."/>
            <person name="Li T."/>
            <person name="Xia Q."/>
            <person name="Liu S.L."/>
            <person name="Zhang G."/>
            <person name="Li S."/>
            <person name="Li C."/>
            <person name="Liu H."/>
            <person name="Yang L."/>
            <person name="Liu T."/>
            <person name="Zhang X."/>
            <person name="Wu Z."/>
            <person name="Fan W."/>
            <person name="Dang X."/>
            <person name="Xiang H."/>
            <person name="Tao M."/>
            <person name="Li Y."/>
            <person name="Hu J."/>
            <person name="Li Z."/>
            <person name="Lin L."/>
            <person name="Luo J."/>
            <person name="Geng L."/>
            <person name="Wang L."/>
            <person name="Long M."/>
            <person name="Wan Y."/>
            <person name="He N."/>
            <person name="Zhang Z."/>
            <person name="Lu C."/>
            <person name="Keeling P.J."/>
            <person name="Wang J."/>
            <person name="Xiang Z."/>
            <person name="Zhou Z."/>
        </authorList>
    </citation>
    <scope>NUCLEOTIDE SEQUENCE [LARGE SCALE GENOMIC DNA]</scope>
    <source>
        <strain evidence="3">CQ1 / CVCC 102059</strain>
    </source>
</reference>
<keyword evidence="3" id="KW-1185">Reference proteome</keyword>
<feature type="chain" id="PRO_5004355287" description="Secreted protein" evidence="1">
    <location>
        <begin position="25"/>
        <end position="124"/>
    </location>
</feature>
<accession>R0MJS4</accession>